<name>A0A814FQG7_ADIRI</name>
<sequence length="385" mass="44310">MLQDYRRQRKIKSLPLKSKVDQNLKQCDSNLSIITDISLLSVSNSSVDQPDANEVSDDSSSSQESVSIESLSDEEEPRAKQNDLDSYIFDKHLNRIPSTVSRLTETNADPSVQGLLEKKKFRKSDYVEDYDPCSIQGPPYAEYIKQLRGAKMVVKPQQRQSPLIPVRTTRSEQLKLARQRSASNDRSDEFTRDSSAKLSQYNLSSNVQKQQPLMPAVSHISRLRIDDNHNNFRRAKSAQLCQTALSSGGPLRFSSLLLKQIQQDLQNEKAKYPPITSTLLHEHSRALLTNRYKTKRIRRWLKKLVPTDYLEHNEYASNESTLSTNFTDRLNEEYGILSDDKTANNSERTLAEARRVLPIFRSEFHRKIEQYNLLLARLKSDLYIM</sequence>
<dbReference type="Proteomes" id="UP000663852">
    <property type="component" value="Unassembled WGS sequence"/>
</dbReference>
<feature type="compositionally biased region" description="Basic and acidic residues" evidence="1">
    <location>
        <begin position="183"/>
        <end position="195"/>
    </location>
</feature>
<dbReference type="EMBL" id="CAJNOJ010000005">
    <property type="protein sequence ID" value="CAF0749546.1"/>
    <property type="molecule type" value="Genomic_DNA"/>
</dbReference>
<comment type="caution">
    <text evidence="3">The sequence shown here is derived from an EMBL/GenBank/DDBJ whole genome shotgun (WGS) entry which is preliminary data.</text>
</comment>
<evidence type="ECO:0000313" key="2">
    <source>
        <dbReference type="EMBL" id="CAF0749546.1"/>
    </source>
</evidence>
<dbReference type="Proteomes" id="UP000663828">
    <property type="component" value="Unassembled WGS sequence"/>
</dbReference>
<reference evidence="3" key="1">
    <citation type="submission" date="2021-02" db="EMBL/GenBank/DDBJ databases">
        <authorList>
            <person name="Nowell W R."/>
        </authorList>
    </citation>
    <scope>NUCLEOTIDE SEQUENCE</scope>
</reference>
<feature type="region of interest" description="Disordered" evidence="1">
    <location>
        <begin position="176"/>
        <end position="195"/>
    </location>
</feature>
<accession>A0A814FQG7</accession>
<evidence type="ECO:0000313" key="4">
    <source>
        <dbReference type="Proteomes" id="UP000663828"/>
    </source>
</evidence>
<feature type="compositionally biased region" description="Low complexity" evidence="1">
    <location>
        <begin position="58"/>
        <end position="70"/>
    </location>
</feature>
<keyword evidence="4" id="KW-1185">Reference proteome</keyword>
<dbReference type="AlphaFoldDB" id="A0A814FQG7"/>
<feature type="region of interest" description="Disordered" evidence="1">
    <location>
        <begin position="45"/>
        <end position="85"/>
    </location>
</feature>
<evidence type="ECO:0000256" key="1">
    <source>
        <dbReference type="SAM" id="MobiDB-lite"/>
    </source>
</evidence>
<gene>
    <name evidence="2" type="ORF">EDS130_LOCUS2204</name>
    <name evidence="3" type="ORF">XAT740_LOCUS12436</name>
</gene>
<dbReference type="OrthoDB" id="10019938at2759"/>
<organism evidence="3 4">
    <name type="scientific">Adineta ricciae</name>
    <name type="common">Rotifer</name>
    <dbReference type="NCBI Taxonomy" id="249248"/>
    <lineage>
        <taxon>Eukaryota</taxon>
        <taxon>Metazoa</taxon>
        <taxon>Spiralia</taxon>
        <taxon>Gnathifera</taxon>
        <taxon>Rotifera</taxon>
        <taxon>Eurotatoria</taxon>
        <taxon>Bdelloidea</taxon>
        <taxon>Adinetida</taxon>
        <taxon>Adinetidae</taxon>
        <taxon>Adineta</taxon>
    </lineage>
</organism>
<dbReference type="EMBL" id="CAJNOR010000702">
    <property type="protein sequence ID" value="CAF0985921.1"/>
    <property type="molecule type" value="Genomic_DNA"/>
</dbReference>
<protein>
    <submittedName>
        <fullName evidence="3">Uncharacterized protein</fullName>
    </submittedName>
</protein>
<proteinExistence type="predicted"/>
<evidence type="ECO:0000313" key="3">
    <source>
        <dbReference type="EMBL" id="CAF0985921.1"/>
    </source>
</evidence>